<dbReference type="InterPro" id="IPR006311">
    <property type="entry name" value="TAT_signal"/>
</dbReference>
<keyword evidence="3" id="KW-0813">Transport</keyword>
<accession>A0ABF7QZR6</accession>
<protein>
    <submittedName>
        <fullName evidence="6">Extracellular solute-binding protein family 5</fullName>
    </submittedName>
</protein>
<evidence type="ECO:0000259" key="5">
    <source>
        <dbReference type="Pfam" id="PF00496"/>
    </source>
</evidence>
<gene>
    <name evidence="6" type="ordered locus">Rleg2_6279</name>
</gene>
<dbReference type="PANTHER" id="PTHR30290">
    <property type="entry name" value="PERIPLASMIC BINDING COMPONENT OF ABC TRANSPORTER"/>
    <property type="match status" value="1"/>
</dbReference>
<organism evidence="6 7">
    <name type="scientific">Rhizobium leguminosarum bv. trifolii (strain WSM2304)</name>
    <dbReference type="NCBI Taxonomy" id="395492"/>
    <lineage>
        <taxon>Bacteria</taxon>
        <taxon>Pseudomonadati</taxon>
        <taxon>Pseudomonadota</taxon>
        <taxon>Alphaproteobacteria</taxon>
        <taxon>Hyphomicrobiales</taxon>
        <taxon>Rhizobiaceae</taxon>
        <taxon>Rhizobium/Agrobacterium group</taxon>
        <taxon>Rhizobium</taxon>
    </lineage>
</organism>
<comment type="similarity">
    <text evidence="2">Belongs to the bacterial solute-binding protein 5 family.</text>
</comment>
<dbReference type="SUPFAM" id="SSF53850">
    <property type="entry name" value="Periplasmic binding protein-like II"/>
    <property type="match status" value="1"/>
</dbReference>
<dbReference type="InterPro" id="IPR039424">
    <property type="entry name" value="SBP_5"/>
</dbReference>
<dbReference type="Gene3D" id="3.40.190.10">
    <property type="entry name" value="Periplasmic binding protein-like II"/>
    <property type="match status" value="1"/>
</dbReference>
<dbReference type="Gene3D" id="3.10.105.10">
    <property type="entry name" value="Dipeptide-binding Protein, Domain 3"/>
    <property type="match status" value="1"/>
</dbReference>
<reference evidence="6 7" key="1">
    <citation type="journal article" date="2010" name="Stand. Genomic Sci.">
        <title>Complete genome sequence of Rhizobium leguminosarum bv trifolii strain WSM2304, an effective microsymbiont of the South American clover Trifolium polymorphum.</title>
        <authorList>
            <person name="Reeve W."/>
            <person name="O'Hara G."/>
            <person name="Chain P."/>
            <person name="Ardley J."/>
            <person name="Brau L."/>
            <person name="Nandesena K."/>
            <person name="Tiwari R."/>
            <person name="Malfatti S."/>
            <person name="Kiss H."/>
            <person name="Lapidus A."/>
            <person name="Copeland A."/>
            <person name="Nolan M."/>
            <person name="Land M."/>
            <person name="Ivanova N."/>
            <person name="Mavromatis K."/>
            <person name="Markowitz V."/>
            <person name="Kyrpides N."/>
            <person name="Melino V."/>
            <person name="Denton M."/>
            <person name="Yates R."/>
            <person name="Howieson J."/>
        </authorList>
    </citation>
    <scope>NUCLEOTIDE SEQUENCE [LARGE SCALE GENOMIC DNA]</scope>
    <source>
        <strain evidence="6 7">WSM2304</strain>
    </source>
</reference>
<dbReference type="PIRSF" id="PIRSF002741">
    <property type="entry name" value="MppA"/>
    <property type="match status" value="1"/>
</dbReference>
<keyword evidence="7" id="KW-1185">Reference proteome</keyword>
<evidence type="ECO:0000313" key="7">
    <source>
        <dbReference type="Proteomes" id="UP000008330"/>
    </source>
</evidence>
<dbReference type="InterPro" id="IPR000914">
    <property type="entry name" value="SBP_5_dom"/>
</dbReference>
<proteinExistence type="inferred from homology"/>
<geneLocation type="plasmid" evidence="6 7">
    <name>pRLG203</name>
</geneLocation>
<feature type="domain" description="Solute-binding protein family 5" evidence="5">
    <location>
        <begin position="78"/>
        <end position="429"/>
    </location>
</feature>
<dbReference type="PANTHER" id="PTHR30290:SF10">
    <property type="entry name" value="PERIPLASMIC OLIGOPEPTIDE-BINDING PROTEIN-RELATED"/>
    <property type="match status" value="1"/>
</dbReference>
<keyword evidence="4" id="KW-0732">Signal</keyword>
<evidence type="ECO:0000256" key="2">
    <source>
        <dbReference type="ARBA" id="ARBA00005695"/>
    </source>
</evidence>
<dbReference type="RefSeq" id="WP_012559917.1">
    <property type="nucleotide sequence ID" value="NC_011370.1"/>
</dbReference>
<name>A0ABF7QZR6_RHILW</name>
<evidence type="ECO:0000313" key="6">
    <source>
        <dbReference type="EMBL" id="ACI59651.1"/>
    </source>
</evidence>
<keyword evidence="6" id="KW-0614">Plasmid</keyword>
<dbReference type="Pfam" id="PF00496">
    <property type="entry name" value="SBP_bac_5"/>
    <property type="match status" value="1"/>
</dbReference>
<dbReference type="Proteomes" id="UP000008330">
    <property type="component" value="Plasmid pRLG203"/>
</dbReference>
<comment type="subcellular location">
    <subcellularLocation>
        <location evidence="1">Periplasm</location>
    </subcellularLocation>
</comment>
<dbReference type="GO" id="GO:0030288">
    <property type="term" value="C:outer membrane-bounded periplasmic space"/>
    <property type="evidence" value="ECO:0007669"/>
    <property type="project" value="UniProtKB-ARBA"/>
</dbReference>
<dbReference type="AlphaFoldDB" id="A0ABF7QZR6"/>
<dbReference type="InterPro" id="IPR030678">
    <property type="entry name" value="Peptide/Ni-bd"/>
</dbReference>
<dbReference type="PROSITE" id="PS51318">
    <property type="entry name" value="TAT"/>
    <property type="match status" value="1"/>
</dbReference>
<sequence length="512" mass="56772">MTFSRRTFLQGTTAVALASSFGVKAIAAPKRGGHLRVAVATGSTTDSLDPTSTPVTWGFINLATSRNTLVGTDHAGTLIPKLAESWEPSSDLKTWVLNLRKGVTFHSGKTMTADDVVNSLNLHRGENTVSPAKSLLSPVSNVKADGANRVVISLESPNVNFVNLLRDDFLVVAPSKDGEVDRTSTDGTGPYVLESWEAGRSLRYKRYENFWDLNNYGFFDSAEVVVIQDNAARMNALRSGQVDLVNSVDLKTVPMLKRVPKIRVEDTPSGMYYGLPMLTDVAPFNDNNVRLALKYAFNRQEAVNKVLLGHGTAGNDHPIFANDKFNDPTIPQREYDPDKVRFYLDKAGLQSLEIPLNVAEAGFPGAVDTAQLYASSAAAAGIKINVTREPDDDYYERVWLKKPFCAAYWNQAITNDARFTEAFLPDAPWNETHYNNPRVTELVVKARSTLDEGARASIYHELQRIIHDDGGLLNPMFVNYVWAMKDNVKRPEKVSTLGDLDGYECIARWWME</sequence>
<dbReference type="EMBL" id="CP001195">
    <property type="protein sequence ID" value="ACI59651.1"/>
    <property type="molecule type" value="Genomic_DNA"/>
</dbReference>
<evidence type="ECO:0000256" key="1">
    <source>
        <dbReference type="ARBA" id="ARBA00004418"/>
    </source>
</evidence>
<evidence type="ECO:0000256" key="4">
    <source>
        <dbReference type="ARBA" id="ARBA00022729"/>
    </source>
</evidence>
<evidence type="ECO:0000256" key="3">
    <source>
        <dbReference type="ARBA" id="ARBA00022448"/>
    </source>
</evidence>
<dbReference type="KEGG" id="rlt:Rleg2_6279"/>
<dbReference type="CDD" id="cd08503">
    <property type="entry name" value="PBP2_NikA_DppA_OppA_like_17"/>
    <property type="match status" value="1"/>
</dbReference>